<dbReference type="HAMAP" id="MF_00560">
    <property type="entry name" value="Tran_acon_Me_trans"/>
    <property type="match status" value="1"/>
</dbReference>
<evidence type="ECO:0000256" key="1">
    <source>
        <dbReference type="ARBA" id="ARBA00022490"/>
    </source>
</evidence>
<dbReference type="PANTHER" id="PTHR43861:SF1">
    <property type="entry name" value="TRANS-ACONITATE 2-METHYLTRANSFERASE"/>
    <property type="match status" value="1"/>
</dbReference>
<evidence type="ECO:0000256" key="2">
    <source>
        <dbReference type="ARBA" id="ARBA00022603"/>
    </source>
</evidence>
<dbReference type="RefSeq" id="WP_345928574.1">
    <property type="nucleotide sequence ID" value="NZ_JBDIVF010000006.1"/>
</dbReference>
<dbReference type="PANTHER" id="PTHR43861">
    <property type="entry name" value="TRANS-ACONITATE 2-METHYLTRANSFERASE-RELATED"/>
    <property type="match status" value="1"/>
</dbReference>
<keyword evidence="3 5" id="KW-0808">Transferase</keyword>
<evidence type="ECO:0000256" key="3">
    <source>
        <dbReference type="ARBA" id="ARBA00022679"/>
    </source>
</evidence>
<protein>
    <recommendedName>
        <fullName evidence="5">Trans-aconitate 2-methyltransferase</fullName>
        <ecNumber evidence="5">2.1.1.144</ecNumber>
    </recommendedName>
</protein>
<evidence type="ECO:0000313" key="7">
    <source>
        <dbReference type="Proteomes" id="UP001548590"/>
    </source>
</evidence>
<evidence type="ECO:0000256" key="4">
    <source>
        <dbReference type="ARBA" id="ARBA00022691"/>
    </source>
</evidence>
<dbReference type="InterPro" id="IPR023506">
    <property type="entry name" value="Trans-aconitate_MeTrfase"/>
</dbReference>
<dbReference type="NCBIfam" id="NF002463">
    <property type="entry name" value="PRK01683.1"/>
    <property type="match status" value="1"/>
</dbReference>
<dbReference type="InterPro" id="IPR029063">
    <property type="entry name" value="SAM-dependent_MTases_sf"/>
</dbReference>
<dbReference type="GO" id="GO:0030798">
    <property type="term" value="F:trans-aconitate 2-methyltransferase activity"/>
    <property type="evidence" value="ECO:0007669"/>
    <property type="project" value="UniProtKB-EC"/>
</dbReference>
<comment type="subcellular location">
    <subcellularLocation>
        <location evidence="5">Cytoplasm</location>
    </subcellularLocation>
</comment>
<comment type="similarity">
    <text evidence="5">Belongs to the methyltransferase superfamily. Tam family.</text>
</comment>
<keyword evidence="2 5" id="KW-0489">Methyltransferase</keyword>
<reference evidence="6 7" key="1">
    <citation type="submission" date="2024-07" db="EMBL/GenBank/DDBJ databases">
        <title>Uliginosibacterium paludis KCTC:42655.</title>
        <authorList>
            <person name="Kim M.K."/>
        </authorList>
    </citation>
    <scope>NUCLEOTIDE SEQUENCE [LARGE SCALE GENOMIC DNA]</scope>
    <source>
        <strain evidence="6 7">KCTC 42655</strain>
    </source>
</reference>
<organism evidence="6 7">
    <name type="scientific">Uliginosibacterium paludis</name>
    <dbReference type="NCBI Taxonomy" id="1615952"/>
    <lineage>
        <taxon>Bacteria</taxon>
        <taxon>Pseudomonadati</taxon>
        <taxon>Pseudomonadota</taxon>
        <taxon>Betaproteobacteria</taxon>
        <taxon>Rhodocyclales</taxon>
        <taxon>Zoogloeaceae</taxon>
        <taxon>Uliginosibacterium</taxon>
    </lineage>
</organism>
<dbReference type="EMBL" id="JBEWLZ010000005">
    <property type="protein sequence ID" value="MET1490320.1"/>
    <property type="molecule type" value="Genomic_DNA"/>
</dbReference>
<evidence type="ECO:0000256" key="5">
    <source>
        <dbReference type="HAMAP-Rule" id="MF_00560"/>
    </source>
</evidence>
<proteinExistence type="inferred from homology"/>
<keyword evidence="4 5" id="KW-0949">S-adenosyl-L-methionine</keyword>
<dbReference type="EC" id="2.1.1.144" evidence="5"/>
<comment type="caution">
    <text evidence="6">The sequence shown here is derived from an EMBL/GenBank/DDBJ whole genome shotgun (WGS) entry which is preliminary data.</text>
</comment>
<gene>
    <name evidence="5 6" type="primary">tam</name>
    <name evidence="6" type="ORF">ABVT11_10825</name>
</gene>
<keyword evidence="1 5" id="KW-0963">Cytoplasm</keyword>
<comment type="function">
    <text evidence="5">Catalyzes the S-adenosylmethionine monomethyl esterification of trans-aconitate.</text>
</comment>
<dbReference type="Proteomes" id="UP001548590">
    <property type="component" value="Unassembled WGS sequence"/>
</dbReference>
<dbReference type="GO" id="GO:0032259">
    <property type="term" value="P:methylation"/>
    <property type="evidence" value="ECO:0007669"/>
    <property type="project" value="UniProtKB-KW"/>
</dbReference>
<comment type="catalytic activity">
    <reaction evidence="5">
        <text>trans-aconitate + S-adenosyl-L-methionine = (E)-3-(methoxycarbonyl)pent-2-enedioate + S-adenosyl-L-homocysteine</text>
        <dbReference type="Rhea" id="RHEA:14969"/>
        <dbReference type="ChEBI" id="CHEBI:15708"/>
        <dbReference type="ChEBI" id="CHEBI:57470"/>
        <dbReference type="ChEBI" id="CHEBI:57856"/>
        <dbReference type="ChEBI" id="CHEBI:59789"/>
        <dbReference type="EC" id="2.1.1.144"/>
    </reaction>
</comment>
<dbReference type="InterPro" id="IPR023149">
    <property type="entry name" value="Trans_acon_MeTrfase_C"/>
</dbReference>
<evidence type="ECO:0000313" key="6">
    <source>
        <dbReference type="EMBL" id="MET1490320.1"/>
    </source>
</evidence>
<name>A0ABV2CQW5_9RHOO</name>
<dbReference type="Gene3D" id="3.40.50.150">
    <property type="entry name" value="Vaccinia Virus protein VP39"/>
    <property type="match status" value="1"/>
</dbReference>
<keyword evidence="7" id="KW-1185">Reference proteome</keyword>
<dbReference type="Gene3D" id="1.10.150.290">
    <property type="entry name" value="S-adenosyl-L-methionine-dependent methyltransferases"/>
    <property type="match status" value="1"/>
</dbReference>
<dbReference type="Pfam" id="PF13489">
    <property type="entry name" value="Methyltransf_23"/>
    <property type="match status" value="1"/>
</dbReference>
<accession>A0ABV2CQW5</accession>
<dbReference type="CDD" id="cd02440">
    <property type="entry name" value="AdoMet_MTases"/>
    <property type="match status" value="1"/>
</dbReference>
<dbReference type="SUPFAM" id="SSF53335">
    <property type="entry name" value="S-adenosyl-L-methionine-dependent methyltransferases"/>
    <property type="match status" value="1"/>
</dbReference>
<sequence>MPVWDDRQYLKFADERTRPARELLARVPLEAPAEVVDLGCGPGNSTALLHERWPQARLTGVDSSPEMLARARLDRPDIHWLEADIASWTPARAPDLIFANAVLQWLPDHPALLPRLFGLLAPGGVLAIQMPDNFDEPSHAWMRNLPGPWSEALQTVRQGPRVLQAGHYYDLLAPHARSVELWHTRYEHVMADAAAIVDWVKGTGLRPYLEALPASQRAAYEAAYLAALDTAYPPRSDGRRLFSFPRIFLVARR</sequence>